<dbReference type="EMBL" id="JADBJN010000004">
    <property type="protein sequence ID" value="KAG5667660.1"/>
    <property type="molecule type" value="Genomic_DNA"/>
</dbReference>
<keyword evidence="3" id="KW-1185">Reference proteome</keyword>
<proteinExistence type="predicted"/>
<evidence type="ECO:0000313" key="2">
    <source>
        <dbReference type="EMBL" id="KAG5667660.1"/>
    </source>
</evidence>
<feature type="chain" id="PRO_5039936287" evidence="1">
    <location>
        <begin position="19"/>
        <end position="79"/>
    </location>
</feature>
<name>A0A9J6BCU4_POLVA</name>
<sequence>MKYLKFLIILSLFIAVNGDVISDLIGNSTALFQNMINIFTNITGEASKTVFAVFSAVVNNSSFANLTFASNFLPNIMKN</sequence>
<accession>A0A9J6BCU4</accession>
<gene>
    <name evidence="2" type="ORF">PVAND_015633</name>
</gene>
<dbReference type="AlphaFoldDB" id="A0A9J6BCU4"/>
<evidence type="ECO:0000256" key="1">
    <source>
        <dbReference type="SAM" id="SignalP"/>
    </source>
</evidence>
<dbReference type="Proteomes" id="UP001107558">
    <property type="component" value="Chromosome 4"/>
</dbReference>
<reference evidence="2" key="1">
    <citation type="submission" date="2021-03" db="EMBL/GenBank/DDBJ databases">
        <title>Chromosome level genome of the anhydrobiotic midge Polypedilum vanderplanki.</title>
        <authorList>
            <person name="Yoshida Y."/>
            <person name="Kikawada T."/>
            <person name="Gusev O."/>
        </authorList>
    </citation>
    <scope>NUCLEOTIDE SEQUENCE</scope>
    <source>
        <strain evidence="2">NIAS01</strain>
        <tissue evidence="2">Whole body or cell culture</tissue>
    </source>
</reference>
<keyword evidence="1" id="KW-0732">Signal</keyword>
<comment type="caution">
    <text evidence="2">The sequence shown here is derived from an EMBL/GenBank/DDBJ whole genome shotgun (WGS) entry which is preliminary data.</text>
</comment>
<protein>
    <submittedName>
        <fullName evidence="2">Uncharacterized protein</fullName>
    </submittedName>
</protein>
<organism evidence="2 3">
    <name type="scientific">Polypedilum vanderplanki</name>
    <name type="common">Sleeping chironomid midge</name>
    <dbReference type="NCBI Taxonomy" id="319348"/>
    <lineage>
        <taxon>Eukaryota</taxon>
        <taxon>Metazoa</taxon>
        <taxon>Ecdysozoa</taxon>
        <taxon>Arthropoda</taxon>
        <taxon>Hexapoda</taxon>
        <taxon>Insecta</taxon>
        <taxon>Pterygota</taxon>
        <taxon>Neoptera</taxon>
        <taxon>Endopterygota</taxon>
        <taxon>Diptera</taxon>
        <taxon>Nematocera</taxon>
        <taxon>Chironomoidea</taxon>
        <taxon>Chironomidae</taxon>
        <taxon>Chironominae</taxon>
        <taxon>Polypedilum</taxon>
        <taxon>Polypedilum</taxon>
    </lineage>
</organism>
<feature type="signal peptide" evidence="1">
    <location>
        <begin position="1"/>
        <end position="18"/>
    </location>
</feature>
<evidence type="ECO:0000313" key="3">
    <source>
        <dbReference type="Proteomes" id="UP001107558"/>
    </source>
</evidence>